<gene>
    <name evidence="6" type="primary">vapC</name>
    <name evidence="8" type="ORF">BOH66_02455</name>
</gene>
<organism evidence="8 9">
    <name type="scientific">Microbacterium aurum</name>
    <dbReference type="NCBI Taxonomy" id="36805"/>
    <lineage>
        <taxon>Bacteria</taxon>
        <taxon>Bacillati</taxon>
        <taxon>Actinomycetota</taxon>
        <taxon>Actinomycetes</taxon>
        <taxon>Micrococcales</taxon>
        <taxon>Microbacteriaceae</taxon>
        <taxon>Microbacterium</taxon>
    </lineage>
</organism>
<sequence length="135" mass="14206">MSDTVAFDADVIIYAAATDHPLGARVRPLIERTDVAAIGSVLLLPEVLAKPMRADASSTEVAALIGILSRLELLPLDAAAARLAVALAARHRLRAADAAHLATAVAAGAEQFVTNNRKDFPRSITEINVVYPSDL</sequence>
<keyword evidence="9" id="KW-1185">Reference proteome</keyword>
<feature type="binding site" evidence="6">
    <location>
        <position position="8"/>
    </location>
    <ligand>
        <name>Mg(2+)</name>
        <dbReference type="ChEBI" id="CHEBI:18420"/>
    </ligand>
</feature>
<keyword evidence="1 6" id="KW-1277">Toxin-antitoxin system</keyword>
<comment type="cofactor">
    <cofactor evidence="6">
        <name>Mg(2+)</name>
        <dbReference type="ChEBI" id="CHEBI:18420"/>
    </cofactor>
</comment>
<dbReference type="InterPro" id="IPR029060">
    <property type="entry name" value="PIN-like_dom_sf"/>
</dbReference>
<dbReference type="GO" id="GO:0090729">
    <property type="term" value="F:toxin activity"/>
    <property type="evidence" value="ECO:0007669"/>
    <property type="project" value="UniProtKB-KW"/>
</dbReference>
<dbReference type="GO" id="GO:0004540">
    <property type="term" value="F:RNA nuclease activity"/>
    <property type="evidence" value="ECO:0007669"/>
    <property type="project" value="InterPro"/>
</dbReference>
<keyword evidence="3 6" id="KW-0479">Metal-binding</keyword>
<comment type="similarity">
    <text evidence="6">Belongs to the PINc/VapC protein family.</text>
</comment>
<dbReference type="EMBL" id="CP018762">
    <property type="protein sequence ID" value="APZ33277.1"/>
    <property type="molecule type" value="Genomic_DNA"/>
</dbReference>
<dbReference type="HAMAP" id="MF_00265">
    <property type="entry name" value="VapC_Nob1"/>
    <property type="match status" value="1"/>
</dbReference>
<dbReference type="InterPro" id="IPR022907">
    <property type="entry name" value="VapC_family"/>
</dbReference>
<evidence type="ECO:0000256" key="2">
    <source>
        <dbReference type="ARBA" id="ARBA00022722"/>
    </source>
</evidence>
<dbReference type="Proteomes" id="UP000187185">
    <property type="component" value="Chromosome"/>
</dbReference>
<evidence type="ECO:0000313" key="8">
    <source>
        <dbReference type="EMBL" id="APZ33277.1"/>
    </source>
</evidence>
<dbReference type="Pfam" id="PF01850">
    <property type="entry name" value="PIN"/>
    <property type="match status" value="1"/>
</dbReference>
<dbReference type="KEGG" id="maur:BOH66_02455"/>
<dbReference type="InterPro" id="IPR002716">
    <property type="entry name" value="PIN_dom"/>
</dbReference>
<dbReference type="Gene3D" id="3.40.50.1010">
    <property type="entry name" value="5'-nuclease"/>
    <property type="match status" value="1"/>
</dbReference>
<comment type="function">
    <text evidence="6">Toxic component of a toxin-antitoxin (TA) system. An RNase.</text>
</comment>
<dbReference type="GO" id="GO:0000287">
    <property type="term" value="F:magnesium ion binding"/>
    <property type="evidence" value="ECO:0007669"/>
    <property type="project" value="UniProtKB-UniRule"/>
</dbReference>
<accession>A0A1P8U5A7</accession>
<evidence type="ECO:0000256" key="4">
    <source>
        <dbReference type="ARBA" id="ARBA00022801"/>
    </source>
</evidence>
<protein>
    <recommendedName>
        <fullName evidence="6">Ribonuclease VapC</fullName>
        <shortName evidence="6">RNase VapC</shortName>
        <ecNumber evidence="6">3.1.-.-</ecNumber>
    </recommendedName>
    <alternativeName>
        <fullName evidence="6">Toxin VapC</fullName>
    </alternativeName>
</protein>
<dbReference type="SUPFAM" id="SSF88723">
    <property type="entry name" value="PIN domain-like"/>
    <property type="match status" value="1"/>
</dbReference>
<reference evidence="8 9" key="1">
    <citation type="submission" date="2016-12" db="EMBL/GenBank/DDBJ databases">
        <title>Complete genome sequence of Microbacterium aurum KACC 15219.</title>
        <authorList>
            <person name="Jung Y."/>
            <person name="Shin J.-H."/>
            <person name="Lee Y.-J."/>
            <person name="Yi H."/>
            <person name="Bahn Y.-S."/>
            <person name="Kim J.F."/>
            <person name="Lee D.-W."/>
        </authorList>
    </citation>
    <scope>NUCLEOTIDE SEQUENCE [LARGE SCALE GENOMIC DNA]</scope>
    <source>
        <strain evidence="8 9">KACC 15219</strain>
    </source>
</reference>
<evidence type="ECO:0000259" key="7">
    <source>
        <dbReference type="Pfam" id="PF01850"/>
    </source>
</evidence>
<evidence type="ECO:0000256" key="5">
    <source>
        <dbReference type="ARBA" id="ARBA00022842"/>
    </source>
</evidence>
<keyword evidence="2 6" id="KW-0540">Nuclease</keyword>
<keyword evidence="6" id="KW-0800">Toxin</keyword>
<keyword evidence="4 6" id="KW-0378">Hydrolase</keyword>
<evidence type="ECO:0000256" key="6">
    <source>
        <dbReference type="HAMAP-Rule" id="MF_00265"/>
    </source>
</evidence>
<dbReference type="STRING" id="36805.BOH66_02455"/>
<evidence type="ECO:0000256" key="3">
    <source>
        <dbReference type="ARBA" id="ARBA00022723"/>
    </source>
</evidence>
<dbReference type="AlphaFoldDB" id="A0A1P8U5A7"/>
<name>A0A1P8U5A7_9MICO</name>
<evidence type="ECO:0000256" key="1">
    <source>
        <dbReference type="ARBA" id="ARBA00022649"/>
    </source>
</evidence>
<keyword evidence="5 6" id="KW-0460">Magnesium</keyword>
<dbReference type="EC" id="3.1.-.-" evidence="6"/>
<dbReference type="GO" id="GO:0016787">
    <property type="term" value="F:hydrolase activity"/>
    <property type="evidence" value="ECO:0007669"/>
    <property type="project" value="UniProtKB-KW"/>
</dbReference>
<feature type="domain" description="PIN" evidence="7">
    <location>
        <begin position="7"/>
        <end position="120"/>
    </location>
</feature>
<evidence type="ECO:0000313" key="9">
    <source>
        <dbReference type="Proteomes" id="UP000187185"/>
    </source>
</evidence>
<proteinExistence type="inferred from homology"/>
<dbReference type="OrthoDB" id="4774897at2"/>
<feature type="binding site" evidence="6">
    <location>
        <position position="97"/>
    </location>
    <ligand>
        <name>Mg(2+)</name>
        <dbReference type="ChEBI" id="CHEBI:18420"/>
    </ligand>
</feature>
<dbReference type="RefSeq" id="WP_076688973.1">
    <property type="nucleotide sequence ID" value="NZ_CP018762.1"/>
</dbReference>